<proteinExistence type="predicted"/>
<organism evidence="1">
    <name type="scientific">freshwater metagenome</name>
    <dbReference type="NCBI Taxonomy" id="449393"/>
    <lineage>
        <taxon>unclassified sequences</taxon>
        <taxon>metagenomes</taxon>
        <taxon>ecological metagenomes</taxon>
    </lineage>
</organism>
<accession>A0A6J6FT30</accession>
<gene>
    <name evidence="1" type="ORF">UFOPK1493_03767</name>
</gene>
<protein>
    <submittedName>
        <fullName evidence="1">Unannotated protein</fullName>
    </submittedName>
</protein>
<dbReference type="AlphaFoldDB" id="A0A6J6FT30"/>
<dbReference type="EMBL" id="CAEZSR010000235">
    <property type="protein sequence ID" value="CAB4591490.1"/>
    <property type="molecule type" value="Genomic_DNA"/>
</dbReference>
<evidence type="ECO:0000313" key="1">
    <source>
        <dbReference type="EMBL" id="CAB4591490.1"/>
    </source>
</evidence>
<sequence>MAERAAAPPEVGAAPALLGPGTYVAGQHLDPGLYEVTVNSGVSAALSVPLGERDSFGSILELLSVPDFAGGPDGPVATLRLELSDGDEVVLTAGSRGKFTLAFTPVVSRWIEPIDGTVTLHSGRWSVGEDLAPGRYVADVAPGARGFLSVDRAGIRTAMELLDGDGSDGGRPSVALDLSMGDRVAVSGMNEVTLRPAEGGAIPTSTPAFESTTPSAATLVACDLLTIADIEASGLSVLDATGTDPNTPGDECEFVLPNAPNSVVAGRVGVDLIPAEMGAAFRPEGSRGEVLLEGIGVEAWGSEGFAAARLADGRVVIVVVAGLGLVDPRPYVVELLAVAVSRAEIADP</sequence>
<name>A0A6J6FT30_9ZZZZ</name>
<reference evidence="1" key="1">
    <citation type="submission" date="2020-05" db="EMBL/GenBank/DDBJ databases">
        <authorList>
            <person name="Chiriac C."/>
            <person name="Salcher M."/>
            <person name="Ghai R."/>
            <person name="Kavagutti S V."/>
        </authorList>
    </citation>
    <scope>NUCLEOTIDE SEQUENCE</scope>
</reference>